<dbReference type="InterPro" id="IPR025857">
    <property type="entry name" value="MacB_PCD"/>
</dbReference>
<dbReference type="NCBIfam" id="TIGR03434">
    <property type="entry name" value="ADOP"/>
    <property type="match status" value="1"/>
</dbReference>
<dbReference type="PANTHER" id="PTHR30572:SF4">
    <property type="entry name" value="ABC TRANSPORTER PERMEASE YTRF"/>
    <property type="match status" value="1"/>
</dbReference>
<name>A0A1J5SHX5_9ZZZZ</name>
<accession>A0A1J5SHX5</accession>
<evidence type="ECO:0000256" key="1">
    <source>
        <dbReference type="ARBA" id="ARBA00004651"/>
    </source>
</evidence>
<feature type="domain" description="MacB-like periplasmic core" evidence="9">
    <location>
        <begin position="20"/>
        <end position="235"/>
    </location>
</feature>
<dbReference type="EMBL" id="MLJW01000063">
    <property type="protein sequence ID" value="OIR03741.1"/>
    <property type="molecule type" value="Genomic_DNA"/>
</dbReference>
<feature type="transmembrane region" description="Helical" evidence="7">
    <location>
        <begin position="363"/>
        <end position="385"/>
    </location>
</feature>
<organism evidence="10">
    <name type="scientific">mine drainage metagenome</name>
    <dbReference type="NCBI Taxonomy" id="410659"/>
    <lineage>
        <taxon>unclassified sequences</taxon>
        <taxon>metagenomes</taxon>
        <taxon>ecological metagenomes</taxon>
    </lineage>
</organism>
<dbReference type="PANTHER" id="PTHR30572">
    <property type="entry name" value="MEMBRANE COMPONENT OF TRANSPORTER-RELATED"/>
    <property type="match status" value="1"/>
</dbReference>
<dbReference type="GO" id="GO:0005524">
    <property type="term" value="F:ATP binding"/>
    <property type="evidence" value="ECO:0007669"/>
    <property type="project" value="UniProtKB-KW"/>
</dbReference>
<keyword evidence="3 7" id="KW-0812">Transmembrane</keyword>
<dbReference type="GO" id="GO:0016787">
    <property type="term" value="F:hydrolase activity"/>
    <property type="evidence" value="ECO:0007669"/>
    <property type="project" value="UniProtKB-KW"/>
</dbReference>
<gene>
    <name evidence="10" type="primary">macB_25</name>
    <name evidence="10" type="ORF">GALL_141580</name>
</gene>
<dbReference type="InterPro" id="IPR003838">
    <property type="entry name" value="ABC3_permease_C"/>
</dbReference>
<keyword evidence="5 7" id="KW-0472">Membrane</keyword>
<feature type="transmembrane region" description="Helical" evidence="7">
    <location>
        <begin position="756"/>
        <end position="778"/>
    </location>
</feature>
<feature type="transmembrane region" description="Helical" evidence="7">
    <location>
        <begin position="270"/>
        <end position="295"/>
    </location>
</feature>
<feature type="transmembrane region" description="Helical" evidence="7">
    <location>
        <begin position="704"/>
        <end position="728"/>
    </location>
</feature>
<keyword evidence="10" id="KW-0067">ATP-binding</keyword>
<feature type="transmembrane region" description="Helical" evidence="7">
    <location>
        <begin position="418"/>
        <end position="438"/>
    </location>
</feature>
<comment type="subcellular location">
    <subcellularLocation>
        <location evidence="1">Cell membrane</location>
        <topology evidence="1">Multi-pass membrane protein</topology>
    </subcellularLocation>
</comment>
<evidence type="ECO:0000256" key="6">
    <source>
        <dbReference type="ARBA" id="ARBA00038076"/>
    </source>
</evidence>
<dbReference type="InterPro" id="IPR017800">
    <property type="entry name" value="ADOP"/>
</dbReference>
<keyword evidence="4 7" id="KW-1133">Transmembrane helix</keyword>
<dbReference type="InterPro" id="IPR050250">
    <property type="entry name" value="Macrolide_Exporter_MacB"/>
</dbReference>
<dbReference type="Pfam" id="PF02687">
    <property type="entry name" value="FtsX"/>
    <property type="match status" value="2"/>
</dbReference>
<evidence type="ECO:0000313" key="10">
    <source>
        <dbReference type="EMBL" id="OIR03741.1"/>
    </source>
</evidence>
<comment type="caution">
    <text evidence="10">The sequence shown here is derived from an EMBL/GenBank/DDBJ whole genome shotgun (WGS) entry which is preliminary data.</text>
</comment>
<evidence type="ECO:0000256" key="3">
    <source>
        <dbReference type="ARBA" id="ARBA00022692"/>
    </source>
</evidence>
<dbReference type="Pfam" id="PF12704">
    <property type="entry name" value="MacB_PCD"/>
    <property type="match status" value="2"/>
</dbReference>
<evidence type="ECO:0000259" key="8">
    <source>
        <dbReference type="Pfam" id="PF02687"/>
    </source>
</evidence>
<evidence type="ECO:0000256" key="5">
    <source>
        <dbReference type="ARBA" id="ARBA00023136"/>
    </source>
</evidence>
<reference evidence="10" key="1">
    <citation type="submission" date="2016-10" db="EMBL/GenBank/DDBJ databases">
        <title>Sequence of Gallionella enrichment culture.</title>
        <authorList>
            <person name="Poehlein A."/>
            <person name="Muehling M."/>
            <person name="Daniel R."/>
        </authorList>
    </citation>
    <scope>NUCLEOTIDE SEQUENCE</scope>
</reference>
<comment type="similarity">
    <text evidence="6">Belongs to the ABC-4 integral membrane protein family.</text>
</comment>
<dbReference type="AlphaFoldDB" id="A0A1J5SHX5"/>
<feature type="domain" description="ABC3 transporter permease C-terminal" evidence="8">
    <location>
        <begin position="707"/>
        <end position="820"/>
    </location>
</feature>
<protein>
    <submittedName>
        <fullName evidence="10">Macrolide export ATP-binding/permease protein MacB</fullName>
        <ecNumber evidence="10">3.6.3.-</ecNumber>
    </submittedName>
</protein>
<proteinExistence type="inferred from homology"/>
<evidence type="ECO:0000259" key="9">
    <source>
        <dbReference type="Pfam" id="PF12704"/>
    </source>
</evidence>
<feature type="transmembrane region" description="Helical" evidence="7">
    <location>
        <begin position="316"/>
        <end position="343"/>
    </location>
</feature>
<keyword evidence="2" id="KW-1003">Cell membrane</keyword>
<keyword evidence="10" id="KW-0547">Nucleotide-binding</keyword>
<feature type="transmembrane region" description="Helical" evidence="7">
    <location>
        <begin position="21"/>
        <end position="41"/>
    </location>
</feature>
<evidence type="ECO:0000256" key="4">
    <source>
        <dbReference type="ARBA" id="ARBA00022989"/>
    </source>
</evidence>
<evidence type="ECO:0000256" key="7">
    <source>
        <dbReference type="SAM" id="Phobius"/>
    </source>
</evidence>
<dbReference type="EC" id="3.6.3.-" evidence="10"/>
<sequence>MLPLSVRSALRQFTRNPGFSFVAVATLALGIGANTAFFTVLNNALFRPLPYPNQARIAFLNERSQSYDTMSVSYPNFEDWHEQQNAFSNLALFSVAGAMLKTDAGTERISLGLVTSDFFTVFGAAPALGRAPVPADDSQAAHPVAWITHAAWTRFFNGANDIVGRSIIVDGIDTAVVGVLPAGFRFQRSVDIYTNLGPRVKERFMTMRESHNDAWAVGLLKPGVTFASAQARMDAIARRLQQAYPKADAGVEIRVRPLRQQLAGDSRTELLLLCGAVGAVLLIACVNIANMLLARSFVRAREMALRSALGATRGQLILQLLLESILVALAGGAVGLVLGSWGYTLLQRLLPWEMQPFAASSQIDLRVLGFTFLVTLLTGVGFGLAPAWQLSAINPAEALRNTPRTLHTRFGRWHLRDLLVGVQVALALVLLVGASLMIRSLQRLLEVKSGIRPERVLTLQVTPPPISAFASDPGSLARFCDRVVDTVEKLPDVEDAAVATNIPFAWNDSSIMFYLEGKPIPAPGQFPTASNHWVSQDYFRVLGIPLLEGRLFNGLEPQPVLPPGVVITPTNLGTIFKGIDLDVVISQSMARKFWGTQDPIGRRFRLGYPDMNFPWARVIGVVGDTTQHGLERGVEPEFYFSMRQFPAPTTPFLVIKTRLEPAAAAAAVTRALREALPDNPTFDVKPISERMDDFVSGRRYNMQLFVFFAGVALLLALIGLYGVLSFVVGQRSREIGIRIALGATRRQILGDVMRRGLSLVIPGIFLGIASGWAVVRLLQSQLFSVGPNDPPSYVVATILLLIVGAVASYLPALRAVRINPVDAIRTE</sequence>
<feature type="transmembrane region" description="Helical" evidence="7">
    <location>
        <begin position="790"/>
        <end position="810"/>
    </location>
</feature>
<dbReference type="GO" id="GO:0022857">
    <property type="term" value="F:transmembrane transporter activity"/>
    <property type="evidence" value="ECO:0007669"/>
    <property type="project" value="TreeGrafter"/>
</dbReference>
<keyword evidence="10" id="KW-0378">Hydrolase</keyword>
<feature type="domain" description="MacB-like periplasmic core" evidence="9">
    <location>
        <begin position="425"/>
        <end position="674"/>
    </location>
</feature>
<dbReference type="GO" id="GO:0005886">
    <property type="term" value="C:plasma membrane"/>
    <property type="evidence" value="ECO:0007669"/>
    <property type="project" value="UniProtKB-SubCell"/>
</dbReference>
<feature type="domain" description="ABC3 transporter permease C-terminal" evidence="8">
    <location>
        <begin position="278"/>
        <end position="395"/>
    </location>
</feature>
<evidence type="ECO:0000256" key="2">
    <source>
        <dbReference type="ARBA" id="ARBA00022475"/>
    </source>
</evidence>